<dbReference type="Proteomes" id="UP000315295">
    <property type="component" value="Unassembled WGS sequence"/>
</dbReference>
<evidence type="ECO:0000313" key="1">
    <source>
        <dbReference type="EMBL" id="TQD94143.1"/>
    </source>
</evidence>
<dbReference type="STRING" id="106549.A0A540M5W6"/>
<dbReference type="PANTHER" id="PTHR47747:SF3">
    <property type="entry name" value="OS03G0853600 PROTEIN"/>
    <property type="match status" value="1"/>
</dbReference>
<keyword evidence="2" id="KW-1185">Reference proteome</keyword>
<proteinExistence type="predicted"/>
<evidence type="ECO:0000313" key="2">
    <source>
        <dbReference type="Proteomes" id="UP000315295"/>
    </source>
</evidence>
<reference evidence="1 2" key="1">
    <citation type="journal article" date="2019" name="G3 (Bethesda)">
        <title>Sequencing of a Wild Apple (Malus baccata) Genome Unravels the Differences Between Cultivated and Wild Apple Species Regarding Disease Resistance and Cold Tolerance.</title>
        <authorList>
            <person name="Chen X."/>
        </authorList>
    </citation>
    <scope>NUCLEOTIDE SEQUENCE [LARGE SCALE GENOMIC DNA]</scope>
    <source>
        <strain evidence="2">cv. Shandingzi</strain>
        <tissue evidence="1">Leaves</tissue>
    </source>
</reference>
<protein>
    <submittedName>
        <fullName evidence="1">Uncharacterized protein</fullName>
    </submittedName>
</protein>
<gene>
    <name evidence="1" type="ORF">C1H46_020338</name>
</gene>
<organism evidence="1 2">
    <name type="scientific">Malus baccata</name>
    <name type="common">Siberian crab apple</name>
    <name type="synonym">Pyrus baccata</name>
    <dbReference type="NCBI Taxonomy" id="106549"/>
    <lineage>
        <taxon>Eukaryota</taxon>
        <taxon>Viridiplantae</taxon>
        <taxon>Streptophyta</taxon>
        <taxon>Embryophyta</taxon>
        <taxon>Tracheophyta</taxon>
        <taxon>Spermatophyta</taxon>
        <taxon>Magnoliopsida</taxon>
        <taxon>eudicotyledons</taxon>
        <taxon>Gunneridae</taxon>
        <taxon>Pentapetalae</taxon>
        <taxon>rosids</taxon>
        <taxon>fabids</taxon>
        <taxon>Rosales</taxon>
        <taxon>Rosaceae</taxon>
        <taxon>Amygdaloideae</taxon>
        <taxon>Maleae</taxon>
        <taxon>Malus</taxon>
    </lineage>
</organism>
<dbReference type="AlphaFoldDB" id="A0A540M5W6"/>
<name>A0A540M5W6_MALBA</name>
<sequence length="88" mass="10026">MTSRRKEDSKANARVVEIFASHCNSWQAKEKRLLHQIDAAHQEIGHLHARILALEKTQDNSSARIWDLEREVGERDDMIGFMATRGGG</sequence>
<comment type="caution">
    <text evidence="1">The sequence shown here is derived from an EMBL/GenBank/DDBJ whole genome shotgun (WGS) entry which is preliminary data.</text>
</comment>
<dbReference type="PANTHER" id="PTHR47747">
    <property type="entry name" value="RIBONUCLEASE P PROTEIN SUBUNIT P38-LIKE PROTEIN"/>
    <property type="match status" value="1"/>
</dbReference>
<accession>A0A540M5W6</accession>
<dbReference type="EMBL" id="VIEB01000350">
    <property type="protein sequence ID" value="TQD94143.1"/>
    <property type="molecule type" value="Genomic_DNA"/>
</dbReference>